<evidence type="ECO:0000256" key="4">
    <source>
        <dbReference type="PROSITE-ProRule" id="PRU00050"/>
    </source>
</evidence>
<feature type="active site" evidence="4">
    <location>
        <position position="39"/>
    </location>
</feature>
<evidence type="ECO:0000259" key="5">
    <source>
        <dbReference type="PROSITE" id="PS50122"/>
    </source>
</evidence>
<protein>
    <recommendedName>
        <fullName evidence="2">protein-glutamate methylesterase</fullName>
        <ecNumber evidence="2">3.1.1.61</ecNumber>
    </recommendedName>
</protein>
<keyword evidence="7" id="KW-1185">Reference proteome</keyword>
<organism evidence="6 7">
    <name type="scientific">Dyadobacter subterraneus</name>
    <dbReference type="NCBI Taxonomy" id="2773304"/>
    <lineage>
        <taxon>Bacteria</taxon>
        <taxon>Pseudomonadati</taxon>
        <taxon>Bacteroidota</taxon>
        <taxon>Cytophagia</taxon>
        <taxon>Cytophagales</taxon>
        <taxon>Spirosomataceae</taxon>
        <taxon>Dyadobacter</taxon>
    </lineage>
</organism>
<name>A0ABR9WET2_9BACT</name>
<dbReference type="Gene3D" id="3.40.50.180">
    <property type="entry name" value="Methylesterase CheB, C-terminal domain"/>
    <property type="match status" value="1"/>
</dbReference>
<feature type="domain" description="CheB-type methylesterase" evidence="5">
    <location>
        <begin position="1"/>
        <end position="136"/>
    </location>
</feature>
<dbReference type="InterPro" id="IPR035909">
    <property type="entry name" value="CheB_C"/>
</dbReference>
<gene>
    <name evidence="6" type="ORF">IEE83_19130</name>
</gene>
<evidence type="ECO:0000256" key="1">
    <source>
        <dbReference type="ARBA" id="ARBA00022801"/>
    </source>
</evidence>
<feature type="active site" evidence="4">
    <location>
        <position position="131"/>
    </location>
</feature>
<dbReference type="EMBL" id="JACYGY010000001">
    <property type="protein sequence ID" value="MBE9464003.1"/>
    <property type="molecule type" value="Genomic_DNA"/>
</dbReference>
<dbReference type="Proteomes" id="UP000634134">
    <property type="component" value="Unassembled WGS sequence"/>
</dbReference>
<keyword evidence="1 4" id="KW-0378">Hydrolase</keyword>
<accession>A0ABR9WET2</accession>
<evidence type="ECO:0000256" key="2">
    <source>
        <dbReference type="ARBA" id="ARBA00039140"/>
    </source>
</evidence>
<evidence type="ECO:0000313" key="6">
    <source>
        <dbReference type="EMBL" id="MBE9464003.1"/>
    </source>
</evidence>
<dbReference type="PROSITE" id="PS50122">
    <property type="entry name" value="CHEB"/>
    <property type="match status" value="1"/>
</dbReference>
<dbReference type="EC" id="3.1.1.61" evidence="2"/>
<reference evidence="7" key="1">
    <citation type="submission" date="2023-07" db="EMBL/GenBank/DDBJ databases">
        <title>Dyadobacter sp. nov 'subterranea' isolated from contaminted grondwater.</title>
        <authorList>
            <person name="Szabo I."/>
            <person name="Al-Omari J."/>
            <person name="Szerdahelyi S.G."/>
            <person name="Rado J."/>
        </authorList>
    </citation>
    <scope>NUCLEOTIDE SEQUENCE [LARGE SCALE GENOMIC DNA]</scope>
    <source>
        <strain evidence="7">UP-52</strain>
    </source>
</reference>
<evidence type="ECO:0000313" key="7">
    <source>
        <dbReference type="Proteomes" id="UP000634134"/>
    </source>
</evidence>
<comment type="catalytic activity">
    <reaction evidence="3">
        <text>[protein]-L-glutamate 5-O-methyl ester + H2O = L-glutamyl-[protein] + methanol + H(+)</text>
        <dbReference type="Rhea" id="RHEA:23236"/>
        <dbReference type="Rhea" id="RHEA-COMP:10208"/>
        <dbReference type="Rhea" id="RHEA-COMP:10311"/>
        <dbReference type="ChEBI" id="CHEBI:15377"/>
        <dbReference type="ChEBI" id="CHEBI:15378"/>
        <dbReference type="ChEBI" id="CHEBI:17790"/>
        <dbReference type="ChEBI" id="CHEBI:29973"/>
        <dbReference type="ChEBI" id="CHEBI:82795"/>
        <dbReference type="EC" id="3.1.1.61"/>
    </reaction>
</comment>
<dbReference type="InterPro" id="IPR000673">
    <property type="entry name" value="Sig_transdc_resp-reg_Me-estase"/>
</dbReference>
<dbReference type="PANTHER" id="PTHR42872">
    <property type="entry name" value="PROTEIN-GLUTAMATE METHYLESTERASE/PROTEIN-GLUTAMINE GLUTAMINASE"/>
    <property type="match status" value="1"/>
</dbReference>
<feature type="active site" evidence="4">
    <location>
        <position position="12"/>
    </location>
</feature>
<comment type="caution">
    <text evidence="6">The sequence shown here is derived from an EMBL/GenBank/DDBJ whole genome shotgun (WGS) entry which is preliminary data.</text>
</comment>
<keyword evidence="4" id="KW-0145">Chemotaxis</keyword>
<dbReference type="PANTHER" id="PTHR42872:SF6">
    <property type="entry name" value="PROTEIN-GLUTAMATE METHYLESTERASE_PROTEIN-GLUTAMINE GLUTAMINASE"/>
    <property type="match status" value="1"/>
</dbReference>
<dbReference type="Pfam" id="PF01339">
    <property type="entry name" value="CheB_methylest"/>
    <property type="match status" value="1"/>
</dbReference>
<proteinExistence type="predicted"/>
<dbReference type="CDD" id="cd16433">
    <property type="entry name" value="CheB"/>
    <property type="match status" value="1"/>
</dbReference>
<dbReference type="SUPFAM" id="SSF52738">
    <property type="entry name" value="Methylesterase CheB, C-terminal domain"/>
    <property type="match status" value="1"/>
</dbReference>
<evidence type="ECO:0000256" key="3">
    <source>
        <dbReference type="ARBA" id="ARBA00048267"/>
    </source>
</evidence>
<sequence length="136" mass="14469">MRSVDVIVIGSSAGGVMVLRQLVAALPADFKTPIFIVQHMAAAKDSYLVNILDSSGPLRVLHPADGAKIEKATIYVAPPDYHMLIEKGHILVKKGPKENRFRPSIDALFRSAAYSYGSGAVGIVLTGMLDDGCSGM</sequence>